<keyword evidence="3" id="KW-0238">DNA-binding</keyword>
<reference evidence="6 7" key="1">
    <citation type="journal article" date="2013" name="Curr. Biol.">
        <title>The Genome of the Foraminiferan Reticulomyxa filosa.</title>
        <authorList>
            <person name="Glockner G."/>
            <person name="Hulsmann N."/>
            <person name="Schleicher M."/>
            <person name="Noegel A.A."/>
            <person name="Eichinger L."/>
            <person name="Gallinger C."/>
            <person name="Pawlowski J."/>
            <person name="Sierra R."/>
            <person name="Euteneuer U."/>
            <person name="Pillet L."/>
            <person name="Moustafa A."/>
            <person name="Platzer M."/>
            <person name="Groth M."/>
            <person name="Szafranski K."/>
            <person name="Schliwa M."/>
        </authorList>
    </citation>
    <scope>NUCLEOTIDE SEQUENCE [LARGE SCALE GENOMIC DNA]</scope>
</reference>
<sequence>NIVVKKFLVMSRHNFLLQEEDSGGHGNVEIDDENENENDPTSNNNNEKPKAKSSRNRNKNETMLTAEEKTAILDKCKIALVSQVSAICKDKIDTYNKDLREQRDPADKPDQLDEENKELVPLKVSNQFILSLTEFIFDTALVLSKDIQTFKAHRNKKTASVEDVLLFVRRNSDLKEQLEFYAETLVHKKNKSGTKNKKDKPKNDDPQPNDSGD</sequence>
<protein>
    <recommendedName>
        <fullName evidence="8">Centromere protein S</fullName>
    </recommendedName>
</protein>
<organism evidence="6 7">
    <name type="scientific">Reticulomyxa filosa</name>
    <dbReference type="NCBI Taxonomy" id="46433"/>
    <lineage>
        <taxon>Eukaryota</taxon>
        <taxon>Sar</taxon>
        <taxon>Rhizaria</taxon>
        <taxon>Retaria</taxon>
        <taxon>Foraminifera</taxon>
        <taxon>Monothalamids</taxon>
        <taxon>Reticulomyxidae</taxon>
        <taxon>Reticulomyxa</taxon>
    </lineage>
</organism>
<dbReference type="InterPro" id="IPR029003">
    <property type="entry name" value="CENP-S/Mhf1"/>
</dbReference>
<dbReference type="PANTHER" id="PTHR22980:SF0">
    <property type="entry name" value="CENTROMERE PROTEIN S"/>
    <property type="match status" value="1"/>
</dbReference>
<dbReference type="GO" id="GO:0000712">
    <property type="term" value="P:resolution of meiotic recombination intermediates"/>
    <property type="evidence" value="ECO:0007669"/>
    <property type="project" value="TreeGrafter"/>
</dbReference>
<dbReference type="AlphaFoldDB" id="X6N2W7"/>
<dbReference type="GO" id="GO:0003677">
    <property type="term" value="F:DNA binding"/>
    <property type="evidence" value="ECO:0007669"/>
    <property type="project" value="UniProtKB-KW"/>
</dbReference>
<keyword evidence="7" id="KW-1185">Reference proteome</keyword>
<keyword evidence="2" id="KW-0227">DNA damage</keyword>
<feature type="region of interest" description="Disordered" evidence="5">
    <location>
        <begin position="189"/>
        <end position="213"/>
    </location>
</feature>
<dbReference type="GO" id="GO:0003682">
    <property type="term" value="F:chromatin binding"/>
    <property type="evidence" value="ECO:0007669"/>
    <property type="project" value="TreeGrafter"/>
</dbReference>
<comment type="caution">
    <text evidence="6">The sequence shown here is derived from an EMBL/GenBank/DDBJ whole genome shotgun (WGS) entry which is preliminary data.</text>
</comment>
<dbReference type="Proteomes" id="UP000023152">
    <property type="component" value="Unassembled WGS sequence"/>
</dbReference>
<dbReference type="Gene3D" id="1.10.20.10">
    <property type="entry name" value="Histone, subunit A"/>
    <property type="match status" value="1"/>
</dbReference>
<evidence type="ECO:0000256" key="5">
    <source>
        <dbReference type="SAM" id="MobiDB-lite"/>
    </source>
</evidence>
<evidence type="ECO:0000256" key="2">
    <source>
        <dbReference type="ARBA" id="ARBA00022763"/>
    </source>
</evidence>
<feature type="compositionally biased region" description="Acidic residues" evidence="5">
    <location>
        <begin position="29"/>
        <end position="38"/>
    </location>
</feature>
<dbReference type="InterPro" id="IPR009072">
    <property type="entry name" value="Histone-fold"/>
</dbReference>
<dbReference type="GO" id="GO:0071821">
    <property type="term" value="C:FANCM-MHF complex"/>
    <property type="evidence" value="ECO:0007669"/>
    <property type="project" value="InterPro"/>
</dbReference>
<dbReference type="EMBL" id="ASPP01012657">
    <property type="protein sequence ID" value="ETO20386.1"/>
    <property type="molecule type" value="Genomic_DNA"/>
</dbReference>
<comment type="similarity">
    <text evidence="1">Belongs to the TAF9 family. CENP-S/MHF1 subfamily.</text>
</comment>
<evidence type="ECO:0000256" key="3">
    <source>
        <dbReference type="ARBA" id="ARBA00023125"/>
    </source>
</evidence>
<feature type="non-terminal residue" evidence="6">
    <location>
        <position position="1"/>
    </location>
</feature>
<proteinExistence type="inferred from homology"/>
<dbReference type="GO" id="GO:0031297">
    <property type="term" value="P:replication fork processing"/>
    <property type="evidence" value="ECO:0007669"/>
    <property type="project" value="TreeGrafter"/>
</dbReference>
<gene>
    <name evidence="6" type="ORF">RFI_16829</name>
</gene>
<keyword evidence="4" id="KW-0234">DNA repair</keyword>
<dbReference type="Pfam" id="PF15630">
    <property type="entry name" value="CENP-S"/>
    <property type="match status" value="1"/>
</dbReference>
<dbReference type="PANTHER" id="PTHR22980">
    <property type="entry name" value="CORTISTATIN"/>
    <property type="match status" value="1"/>
</dbReference>
<feature type="compositionally biased region" description="Basic residues" evidence="5">
    <location>
        <begin position="189"/>
        <end position="200"/>
    </location>
</feature>
<evidence type="ECO:0000313" key="6">
    <source>
        <dbReference type="EMBL" id="ETO20386.1"/>
    </source>
</evidence>
<evidence type="ECO:0000313" key="7">
    <source>
        <dbReference type="Proteomes" id="UP000023152"/>
    </source>
</evidence>
<evidence type="ECO:0000256" key="1">
    <source>
        <dbReference type="ARBA" id="ARBA00006612"/>
    </source>
</evidence>
<name>X6N2W7_RETFI</name>
<accession>X6N2W7</accession>
<dbReference type="CDD" id="cd22919">
    <property type="entry name" value="HFD_CENP-S"/>
    <property type="match status" value="1"/>
</dbReference>
<dbReference type="GO" id="GO:0046982">
    <property type="term" value="F:protein heterodimerization activity"/>
    <property type="evidence" value="ECO:0007669"/>
    <property type="project" value="InterPro"/>
</dbReference>
<evidence type="ECO:0000256" key="4">
    <source>
        <dbReference type="ARBA" id="ARBA00023204"/>
    </source>
</evidence>
<feature type="region of interest" description="Disordered" evidence="5">
    <location>
        <begin position="20"/>
        <end position="63"/>
    </location>
</feature>
<dbReference type="OrthoDB" id="1872155at2759"/>
<evidence type="ECO:0008006" key="8">
    <source>
        <dbReference type="Google" id="ProtNLM"/>
    </source>
</evidence>
<dbReference type="GO" id="GO:0006281">
    <property type="term" value="P:DNA repair"/>
    <property type="evidence" value="ECO:0007669"/>
    <property type="project" value="UniProtKB-KW"/>
</dbReference>